<evidence type="ECO:0000256" key="2">
    <source>
        <dbReference type="ARBA" id="ARBA00004173"/>
    </source>
</evidence>
<dbReference type="CDD" id="cd04266">
    <property type="entry name" value="DUF619-NAGS-FABP"/>
    <property type="match status" value="1"/>
</dbReference>
<dbReference type="GO" id="GO:0006592">
    <property type="term" value="P:ornithine biosynthetic process"/>
    <property type="evidence" value="ECO:0007669"/>
    <property type="project" value="TreeGrafter"/>
</dbReference>
<name>A0AAE0NE84_9PEZI</name>
<dbReference type="Pfam" id="PF04768">
    <property type="entry name" value="NAT"/>
    <property type="match status" value="1"/>
</dbReference>
<evidence type="ECO:0000256" key="8">
    <source>
        <dbReference type="ARBA" id="ARBA00022679"/>
    </source>
</evidence>
<evidence type="ECO:0000256" key="7">
    <source>
        <dbReference type="ARBA" id="ARBA00022605"/>
    </source>
</evidence>
<evidence type="ECO:0000256" key="12">
    <source>
        <dbReference type="ARBA" id="ARBA00030346"/>
    </source>
</evidence>
<dbReference type="GO" id="GO:0006526">
    <property type="term" value="P:L-arginine biosynthetic process"/>
    <property type="evidence" value="ECO:0007669"/>
    <property type="project" value="TreeGrafter"/>
</dbReference>
<protein>
    <recommendedName>
        <fullName evidence="6 15">Amino-acid acetyltransferase, mitochondrial</fullName>
        <ecNumber evidence="5 15">2.3.1.1</ecNumber>
    </recommendedName>
    <alternativeName>
        <fullName evidence="12 15">Glutamate N-acetyltransferase</fullName>
    </alternativeName>
    <alternativeName>
        <fullName evidence="13 15">N-acetylglutamate synthase</fullName>
    </alternativeName>
</protein>
<evidence type="ECO:0000256" key="11">
    <source>
        <dbReference type="ARBA" id="ARBA00023315"/>
    </source>
</evidence>
<dbReference type="InterPro" id="IPR011190">
    <property type="entry name" value="GlcNAc_Synth_fun"/>
</dbReference>
<evidence type="ECO:0000256" key="9">
    <source>
        <dbReference type="ARBA" id="ARBA00022946"/>
    </source>
</evidence>
<evidence type="ECO:0000256" key="4">
    <source>
        <dbReference type="ARBA" id="ARBA00008694"/>
    </source>
</evidence>
<keyword evidence="8 15" id="KW-0808">Transferase</keyword>
<dbReference type="InterPro" id="IPR006855">
    <property type="entry name" value="Vertebrate-like_GNAT_dom"/>
</dbReference>
<evidence type="ECO:0000256" key="16">
    <source>
        <dbReference type="SAM" id="MobiDB-lite"/>
    </source>
</evidence>
<reference evidence="18" key="1">
    <citation type="journal article" date="2023" name="Mol. Phylogenet. Evol.">
        <title>Genome-scale phylogeny and comparative genomics of the fungal order Sordariales.</title>
        <authorList>
            <person name="Hensen N."/>
            <person name="Bonometti L."/>
            <person name="Westerberg I."/>
            <person name="Brannstrom I.O."/>
            <person name="Guillou S."/>
            <person name="Cros-Aarteil S."/>
            <person name="Calhoun S."/>
            <person name="Haridas S."/>
            <person name="Kuo A."/>
            <person name="Mondo S."/>
            <person name="Pangilinan J."/>
            <person name="Riley R."/>
            <person name="LaButti K."/>
            <person name="Andreopoulos B."/>
            <person name="Lipzen A."/>
            <person name="Chen C."/>
            <person name="Yan M."/>
            <person name="Daum C."/>
            <person name="Ng V."/>
            <person name="Clum A."/>
            <person name="Steindorff A."/>
            <person name="Ohm R.A."/>
            <person name="Martin F."/>
            <person name="Silar P."/>
            <person name="Natvig D.O."/>
            <person name="Lalanne C."/>
            <person name="Gautier V."/>
            <person name="Ament-Velasquez S.L."/>
            <person name="Kruys A."/>
            <person name="Hutchinson M.I."/>
            <person name="Powell A.J."/>
            <person name="Barry K."/>
            <person name="Miller A.N."/>
            <person name="Grigoriev I.V."/>
            <person name="Debuchy R."/>
            <person name="Gladieux P."/>
            <person name="Hiltunen Thoren M."/>
            <person name="Johannesson H."/>
        </authorList>
    </citation>
    <scope>NUCLEOTIDE SEQUENCE</scope>
    <source>
        <strain evidence="18">CBS 958.72</strain>
    </source>
</reference>
<evidence type="ECO:0000256" key="6">
    <source>
        <dbReference type="ARBA" id="ARBA00018802"/>
    </source>
</evidence>
<evidence type="ECO:0000256" key="15">
    <source>
        <dbReference type="PIRNR" id="PIRNR007892"/>
    </source>
</evidence>
<feature type="domain" description="N-acetyltransferase" evidence="17">
    <location>
        <begin position="531"/>
        <end position="699"/>
    </location>
</feature>
<evidence type="ECO:0000256" key="13">
    <source>
        <dbReference type="ARBA" id="ARBA00033251"/>
    </source>
</evidence>
<evidence type="ECO:0000256" key="10">
    <source>
        <dbReference type="ARBA" id="ARBA00023128"/>
    </source>
</evidence>
<proteinExistence type="inferred from homology"/>
<evidence type="ECO:0000256" key="1">
    <source>
        <dbReference type="ARBA" id="ARBA00002294"/>
    </source>
</evidence>
<evidence type="ECO:0000256" key="14">
    <source>
        <dbReference type="ARBA" id="ARBA00048372"/>
    </source>
</evidence>
<keyword evidence="10 15" id="KW-0496">Mitochondrion</keyword>
<dbReference type="GO" id="GO:0004042">
    <property type="term" value="F:L-glutamate N-acetyltransferase activity"/>
    <property type="evidence" value="ECO:0007669"/>
    <property type="project" value="InterPro"/>
</dbReference>
<feature type="compositionally biased region" description="Low complexity" evidence="16">
    <location>
        <begin position="79"/>
        <end position="90"/>
    </location>
</feature>
<dbReference type="InterPro" id="IPR036393">
    <property type="entry name" value="AceGlu_kinase-like_sf"/>
</dbReference>
<keyword evidence="9" id="KW-0809">Transit peptide</keyword>
<dbReference type="Gene3D" id="3.40.1160.10">
    <property type="entry name" value="Acetylglutamate kinase-like"/>
    <property type="match status" value="1"/>
</dbReference>
<dbReference type="PANTHER" id="PTHR23342:SF4">
    <property type="entry name" value="AMINO-ACID ACETYLTRANSFERASE, MITOCHONDRIAL"/>
    <property type="match status" value="1"/>
</dbReference>
<gene>
    <name evidence="18" type="ORF">B0T24DRAFT_173981</name>
</gene>
<keyword evidence="11 15" id="KW-0012">Acyltransferase</keyword>
<organism evidence="18 19">
    <name type="scientific">Lasiosphaeria ovina</name>
    <dbReference type="NCBI Taxonomy" id="92902"/>
    <lineage>
        <taxon>Eukaryota</taxon>
        <taxon>Fungi</taxon>
        <taxon>Dikarya</taxon>
        <taxon>Ascomycota</taxon>
        <taxon>Pezizomycotina</taxon>
        <taxon>Sordariomycetes</taxon>
        <taxon>Sordariomycetidae</taxon>
        <taxon>Sordariales</taxon>
        <taxon>Lasiosphaeriaceae</taxon>
        <taxon>Lasiosphaeria</taxon>
    </lineage>
</organism>
<dbReference type="PANTHER" id="PTHR23342">
    <property type="entry name" value="N-ACETYLGLUTAMATE SYNTHASE"/>
    <property type="match status" value="1"/>
</dbReference>
<evidence type="ECO:0000256" key="3">
    <source>
        <dbReference type="ARBA" id="ARBA00004925"/>
    </source>
</evidence>
<feature type="compositionally biased region" description="Low complexity" evidence="16">
    <location>
        <begin position="59"/>
        <end position="68"/>
    </location>
</feature>
<sequence length="708" mass="76325">MFVRNGGANNVWKKATSAAAQASVIREHKHKQQPGYYTGGVSPVQRHHLSTAAENGVKTGTTTSTSTGTGTGTGFGAAPSRNHNRSPSSSEAREKREFLISVLESSATKRDAKAYLQTFGGSTLPASVKPASAPALPVLHDGIRPPSTTPLFVQGSATPAVPAADEIPHVAIVKLRDPQAWDDALLDGVAKTITQLRHLGLLSIIVPDCGVDETSERPPGPRWQSTLAQQTDRIVEAIGRHGSPGAEVVDSGLCRTDSAPPNVITTISSTVHVGFEEVFTTPIRYGHILVVSPRAYAEETLDSAVVDSDEVVFALARFFSGVPLGTQTSGSKATATEDDHRPPRRASVDRVIVIDPFGGIPSGRQGHGTEVFINLEQEFGNLQNLLASPASADQTNREASAPGAARPKHLENLKLVKAALTILPPTASALITSPAEAANLKGPEESANGANVEQFAFEVRTRRWHNPLIHNLLTDRPVYSSSLPIGRIKPAGHGSGRMVPRMPTTTLAKRGMPVTIFPDPRAGPWRAPHPLGPRLRLTDTCIDLPRLIHLINDSFSRKLDAEHYLRRVEDSLAGIIIAGEYEGGAILTWERPFGMDEGTAYSSGRLVPYLDKFAVLKKSQGAGGVADIVFNAMVRDCFPGGVCWRSRKNNPVNKWYFERSSGTVKLPDSNWTMFWTTPNPSMTEQLVHDYEDVCQNVTPSWADTKQAD</sequence>
<dbReference type="EMBL" id="JAULSN010000002">
    <property type="protein sequence ID" value="KAK3379902.1"/>
    <property type="molecule type" value="Genomic_DNA"/>
</dbReference>
<keyword evidence="19" id="KW-1185">Reference proteome</keyword>
<comment type="caution">
    <text evidence="18">The sequence shown here is derived from an EMBL/GenBank/DDBJ whole genome shotgun (WGS) entry which is preliminary data.</text>
</comment>
<comment type="catalytic activity">
    <reaction evidence="14 15">
        <text>L-glutamate + acetyl-CoA = N-acetyl-L-glutamate + CoA + H(+)</text>
        <dbReference type="Rhea" id="RHEA:24292"/>
        <dbReference type="ChEBI" id="CHEBI:15378"/>
        <dbReference type="ChEBI" id="CHEBI:29985"/>
        <dbReference type="ChEBI" id="CHEBI:44337"/>
        <dbReference type="ChEBI" id="CHEBI:57287"/>
        <dbReference type="ChEBI" id="CHEBI:57288"/>
        <dbReference type="EC" id="2.3.1.1"/>
    </reaction>
</comment>
<feature type="region of interest" description="Disordered" evidence="16">
    <location>
        <begin position="23"/>
        <end position="94"/>
    </location>
</feature>
<dbReference type="Proteomes" id="UP001287356">
    <property type="component" value="Unassembled WGS sequence"/>
</dbReference>
<evidence type="ECO:0000313" key="19">
    <source>
        <dbReference type="Proteomes" id="UP001287356"/>
    </source>
</evidence>
<dbReference type="AlphaFoldDB" id="A0AAE0NE84"/>
<dbReference type="GO" id="GO:0005759">
    <property type="term" value="C:mitochondrial matrix"/>
    <property type="evidence" value="ECO:0007669"/>
    <property type="project" value="TreeGrafter"/>
</dbReference>
<dbReference type="Gene3D" id="3.40.630.30">
    <property type="match status" value="1"/>
</dbReference>
<comment type="function">
    <text evidence="1 15">N-acetylglutamate synthase involved in arginine biosynthesis.</text>
</comment>
<keyword evidence="7 15" id="KW-0028">Amino-acid biosynthesis</keyword>
<dbReference type="PROSITE" id="PS51731">
    <property type="entry name" value="GNAT_NAGS"/>
    <property type="match status" value="1"/>
</dbReference>
<reference evidence="18" key="2">
    <citation type="submission" date="2023-06" db="EMBL/GenBank/DDBJ databases">
        <authorList>
            <consortium name="Lawrence Berkeley National Laboratory"/>
            <person name="Haridas S."/>
            <person name="Hensen N."/>
            <person name="Bonometti L."/>
            <person name="Westerberg I."/>
            <person name="Brannstrom I.O."/>
            <person name="Guillou S."/>
            <person name="Cros-Aarteil S."/>
            <person name="Calhoun S."/>
            <person name="Kuo A."/>
            <person name="Mondo S."/>
            <person name="Pangilinan J."/>
            <person name="Riley R."/>
            <person name="Labutti K."/>
            <person name="Andreopoulos B."/>
            <person name="Lipzen A."/>
            <person name="Chen C."/>
            <person name="Yanf M."/>
            <person name="Daum C."/>
            <person name="Ng V."/>
            <person name="Clum A."/>
            <person name="Steindorff A."/>
            <person name="Ohm R."/>
            <person name="Martin F."/>
            <person name="Silar P."/>
            <person name="Natvig D."/>
            <person name="Lalanne C."/>
            <person name="Gautier V."/>
            <person name="Ament-Velasquez S.L."/>
            <person name="Kruys A."/>
            <person name="Hutchinson M.I."/>
            <person name="Powell A.J."/>
            <person name="Barry K."/>
            <person name="Miller A.N."/>
            <person name="Grigoriev I.V."/>
            <person name="Debuchy R."/>
            <person name="Gladieux P."/>
            <person name="Thoren M.H."/>
            <person name="Johannesson H."/>
        </authorList>
    </citation>
    <scope>NUCLEOTIDE SEQUENCE</scope>
    <source>
        <strain evidence="18">CBS 958.72</strain>
    </source>
</reference>
<dbReference type="FunFam" id="3.40.630.30:FF:000049">
    <property type="entry name" value="Amino-acid acetyltransferase, mitochondrial"/>
    <property type="match status" value="1"/>
</dbReference>
<comment type="similarity">
    <text evidence="4 15">Belongs to the acetyltransferase family.</text>
</comment>
<accession>A0AAE0NE84</accession>
<evidence type="ECO:0000256" key="5">
    <source>
        <dbReference type="ARBA" id="ARBA00012697"/>
    </source>
</evidence>
<evidence type="ECO:0000313" key="18">
    <source>
        <dbReference type="EMBL" id="KAK3379902.1"/>
    </source>
</evidence>
<evidence type="ECO:0000259" key="17">
    <source>
        <dbReference type="PROSITE" id="PS51731"/>
    </source>
</evidence>
<comment type="subcellular location">
    <subcellularLocation>
        <location evidence="2 15">Mitochondrion</location>
    </subcellularLocation>
</comment>
<comment type="pathway">
    <text evidence="3 15">Amino-acid biosynthesis; L-arginine biosynthesis; N(2)-acetyl-L-ornithine from L-glutamate: step 1/4.</text>
</comment>
<dbReference type="EC" id="2.3.1.1" evidence="5 15"/>
<dbReference type="PIRSF" id="PIRSF007892">
    <property type="entry name" value="NAGS_fungal"/>
    <property type="match status" value="1"/>
</dbReference>